<reference evidence="1 2" key="2">
    <citation type="journal article" date="2022" name="Mol. Ecol. Resour.">
        <title>The genomes of chicory, endive, great burdock and yacon provide insights into Asteraceae paleo-polyploidization history and plant inulin production.</title>
        <authorList>
            <person name="Fan W."/>
            <person name="Wang S."/>
            <person name="Wang H."/>
            <person name="Wang A."/>
            <person name="Jiang F."/>
            <person name="Liu H."/>
            <person name="Zhao H."/>
            <person name="Xu D."/>
            <person name="Zhang Y."/>
        </authorList>
    </citation>
    <scope>NUCLEOTIDE SEQUENCE [LARGE SCALE GENOMIC DNA]</scope>
    <source>
        <strain evidence="2">cv. Niubang</strain>
    </source>
</reference>
<name>A0ACB9CJB7_ARCLA</name>
<dbReference type="EMBL" id="CM042050">
    <property type="protein sequence ID" value="KAI3734372.1"/>
    <property type="molecule type" value="Genomic_DNA"/>
</dbReference>
<gene>
    <name evidence="1" type="ORF">L6452_13840</name>
</gene>
<accession>A0ACB9CJB7</accession>
<comment type="caution">
    <text evidence="1">The sequence shown here is derived from an EMBL/GenBank/DDBJ whole genome shotgun (WGS) entry which is preliminary data.</text>
</comment>
<keyword evidence="2" id="KW-1185">Reference proteome</keyword>
<proteinExistence type="predicted"/>
<protein>
    <submittedName>
        <fullName evidence="1">Uncharacterized protein</fullName>
    </submittedName>
</protein>
<evidence type="ECO:0000313" key="2">
    <source>
        <dbReference type="Proteomes" id="UP001055879"/>
    </source>
</evidence>
<dbReference type="Proteomes" id="UP001055879">
    <property type="component" value="Linkage Group LG04"/>
</dbReference>
<reference evidence="2" key="1">
    <citation type="journal article" date="2022" name="Mol. Ecol. Resour.">
        <title>The genomes of chicory, endive, great burdock and yacon provide insights into Asteraceae palaeo-polyploidization history and plant inulin production.</title>
        <authorList>
            <person name="Fan W."/>
            <person name="Wang S."/>
            <person name="Wang H."/>
            <person name="Wang A."/>
            <person name="Jiang F."/>
            <person name="Liu H."/>
            <person name="Zhao H."/>
            <person name="Xu D."/>
            <person name="Zhang Y."/>
        </authorList>
    </citation>
    <scope>NUCLEOTIDE SEQUENCE [LARGE SCALE GENOMIC DNA]</scope>
    <source>
        <strain evidence="2">cv. Niubang</strain>
    </source>
</reference>
<organism evidence="1 2">
    <name type="scientific">Arctium lappa</name>
    <name type="common">Greater burdock</name>
    <name type="synonym">Lappa major</name>
    <dbReference type="NCBI Taxonomy" id="4217"/>
    <lineage>
        <taxon>Eukaryota</taxon>
        <taxon>Viridiplantae</taxon>
        <taxon>Streptophyta</taxon>
        <taxon>Embryophyta</taxon>
        <taxon>Tracheophyta</taxon>
        <taxon>Spermatophyta</taxon>
        <taxon>Magnoliopsida</taxon>
        <taxon>eudicotyledons</taxon>
        <taxon>Gunneridae</taxon>
        <taxon>Pentapetalae</taxon>
        <taxon>asterids</taxon>
        <taxon>campanulids</taxon>
        <taxon>Asterales</taxon>
        <taxon>Asteraceae</taxon>
        <taxon>Carduoideae</taxon>
        <taxon>Cardueae</taxon>
        <taxon>Arctiinae</taxon>
        <taxon>Arctium</taxon>
    </lineage>
</organism>
<evidence type="ECO:0000313" key="1">
    <source>
        <dbReference type="EMBL" id="KAI3734372.1"/>
    </source>
</evidence>
<sequence>MADQNAIAPPKPRVRVDDPVLLDVEPETPKEGKQSSVKGDASTSVKIISNPNNTSEGYITQYADMIGINEDICDKVRPYKREKVNTEADKGKGPAKEYCMKDITKEHDAGKKASSKHGDRIKGGRKARDWNGSISLKLLRSKMADSKILRSFSDQKLWPRWTGEVEFIVQMQRLTEAKTLSKKKETVNLILD</sequence>